<dbReference type="Proteomes" id="UP000266673">
    <property type="component" value="Unassembled WGS sequence"/>
</dbReference>
<reference evidence="2 3" key="1">
    <citation type="submission" date="2018-06" db="EMBL/GenBank/DDBJ databases">
        <title>Comparative genomics reveals the genomic features of Rhizophagus irregularis, R. cerebriforme, R. diaphanum and Gigaspora rosea, and their symbiotic lifestyle signature.</title>
        <authorList>
            <person name="Morin E."/>
            <person name="San Clemente H."/>
            <person name="Chen E.C.H."/>
            <person name="De La Providencia I."/>
            <person name="Hainaut M."/>
            <person name="Kuo A."/>
            <person name="Kohler A."/>
            <person name="Murat C."/>
            <person name="Tang N."/>
            <person name="Roy S."/>
            <person name="Loubradou J."/>
            <person name="Henrissat B."/>
            <person name="Grigoriev I.V."/>
            <person name="Corradi N."/>
            <person name="Roux C."/>
            <person name="Martin F.M."/>
        </authorList>
    </citation>
    <scope>NUCLEOTIDE SEQUENCE [LARGE SCALE GENOMIC DNA]</scope>
    <source>
        <strain evidence="2 3">DAOM 194757</strain>
    </source>
</reference>
<dbReference type="AlphaFoldDB" id="A0A397UUX9"/>
<feature type="region of interest" description="Disordered" evidence="1">
    <location>
        <begin position="448"/>
        <end position="491"/>
    </location>
</feature>
<dbReference type="OrthoDB" id="2449647at2759"/>
<gene>
    <name evidence="2" type="ORF">C2G38_2198583</name>
</gene>
<dbReference type="EMBL" id="QKWP01000949">
    <property type="protein sequence ID" value="RIB13178.1"/>
    <property type="molecule type" value="Genomic_DNA"/>
</dbReference>
<comment type="caution">
    <text evidence="2">The sequence shown here is derived from an EMBL/GenBank/DDBJ whole genome shotgun (WGS) entry which is preliminary data.</text>
</comment>
<feature type="compositionally biased region" description="Basic and acidic residues" evidence="1">
    <location>
        <begin position="481"/>
        <end position="491"/>
    </location>
</feature>
<organism evidence="2 3">
    <name type="scientific">Gigaspora rosea</name>
    <dbReference type="NCBI Taxonomy" id="44941"/>
    <lineage>
        <taxon>Eukaryota</taxon>
        <taxon>Fungi</taxon>
        <taxon>Fungi incertae sedis</taxon>
        <taxon>Mucoromycota</taxon>
        <taxon>Glomeromycotina</taxon>
        <taxon>Glomeromycetes</taxon>
        <taxon>Diversisporales</taxon>
        <taxon>Gigasporaceae</taxon>
        <taxon>Gigaspora</taxon>
    </lineage>
</organism>
<protein>
    <submittedName>
        <fullName evidence="2">Uncharacterized protein</fullName>
    </submittedName>
</protein>
<evidence type="ECO:0000313" key="3">
    <source>
        <dbReference type="Proteomes" id="UP000266673"/>
    </source>
</evidence>
<evidence type="ECO:0000256" key="1">
    <source>
        <dbReference type="SAM" id="MobiDB-lite"/>
    </source>
</evidence>
<sequence>MVVINDDKDKVSGKEILIIENCKFSILEFDNPNFHTVTSSINNLSKNKNLFLKPQSNLITFTEEFIDAIKKSINSQDLNILKQVIENFGQFVPTVIIFGTVEGYTIKEQVDVFFARNKYWDIIEFHKAVPIFELLPNSLKDKIQGLMVLDYSFKIYDNDKSHIVDLKMPQNMSFIFSNKNIDPQVFVTVFNMKDDDTIYICIYDLNEKKYFTSFLSNFKINLLYTKYPNPDIFRYIKVGEDLFAKKIRTVQIAKFISLYKEEYNQSDRGFISRKNEHIFIKQPNGLDGLDEHMSQNKSQDFLNKKSLIDLNKSLKIRQNEAAALNDCGLTYQHMKRHKSLADLNKSPELKKLTETHNTVDSDVVNDIQFLAHTPVIKNGKKSFFFGQRYIKQDYSMPCITCWSAERLDEKIITKLSKLFKDRFDIVNKVVSTDIDDICLQGMKKNMKKKKYGDNEKENNRDNDNNDDKNNGSDDDENGSGDGDRDSSDENDKEYITIASTATAIDKKNPKKNYQNFCIAVNIWAKVITIANKSYSNILEFNVDLYNCETGPMLSKNWKLLHDLGFGYFLDSVEIKISPIPHKNDDNIYQMIVPKVDYKQPLQLNQPIEIISDRQTSKGVEG</sequence>
<proteinExistence type="predicted"/>
<accession>A0A397UUX9</accession>
<name>A0A397UUX9_9GLOM</name>
<keyword evidence="3" id="KW-1185">Reference proteome</keyword>
<evidence type="ECO:0000313" key="2">
    <source>
        <dbReference type="EMBL" id="RIB13178.1"/>
    </source>
</evidence>
<dbReference type="STRING" id="44941.A0A397UUX9"/>
<feature type="compositionally biased region" description="Basic and acidic residues" evidence="1">
    <location>
        <begin position="451"/>
        <end position="471"/>
    </location>
</feature>